<keyword evidence="4" id="KW-0804">Transcription</keyword>
<keyword evidence="7" id="KW-0472">Membrane</keyword>
<dbReference type="GeneID" id="63759903"/>
<dbReference type="SMART" id="SM00066">
    <property type="entry name" value="GAL4"/>
    <property type="match status" value="1"/>
</dbReference>
<dbReference type="OrthoDB" id="648861at2759"/>
<name>A0A1L9TII0_9EURO</name>
<dbReference type="SUPFAM" id="SSF57701">
    <property type="entry name" value="Zn2/Cys6 DNA-binding domain"/>
    <property type="match status" value="1"/>
</dbReference>
<dbReference type="STRING" id="1036612.A0A1L9TII0"/>
<sequence>MNTQQVAAYEANRKPGKTRSKTGCRTCRIRKVKCDEEKLRIGGQSEPHCRRCSAARIRCEWQGPVPRKKPVKIKARRTGSGGGQSTQSQGPLVPVSRDQTSPSAPSAPVSISLHPICSSGNSLQAANSLTLSPFDRLCLDYLQDSALVIALGKHWPWSTISYAYQRIAVKQPMLMSAILASTASEIHQSRLHDQERLSLPPATDSSEIDGRVHYGRALSGLREALKSNERSAEKVEAIFITLWLLIDYENRFGNGADAINIHIRGIHSLLVDHVVPSLKNGDRPKAIDFESETDATLPSDPCSKGVDQFLTVRAPIGKRDSIRGDLRQTAVPLFLLWTLYFYTPAIFRGPGGATIDNSLCHLFLHGETGIDGLTLEDLYRISRQSPSRFWGDTYPTAAKLDDLENLPGLRLYHHSHVLQFRIGELFKNSPSGLEEQSYAGIVDQIISISEEYDVVLSSTKTAQSCDVGSDGRRVMETMYWASIAFYGTIVYFYLCLRNTPISPTSRLISLEAAVSHVLELSLRLHRSRPRLMVRIPWQLFLAGIATPDRIYQDWVSIRLRELGCYGRNFSRLSDRFDQIIRGGDPLGSVGYLGTLQGALT</sequence>
<reference evidence="10" key="1">
    <citation type="journal article" date="2017" name="Genome Biol.">
        <title>Comparative genomics reveals high biological diversity and specific adaptations in the industrially and medically important fungal genus Aspergillus.</title>
        <authorList>
            <person name="de Vries R.P."/>
            <person name="Riley R."/>
            <person name="Wiebenga A."/>
            <person name="Aguilar-Osorio G."/>
            <person name="Amillis S."/>
            <person name="Uchima C.A."/>
            <person name="Anderluh G."/>
            <person name="Asadollahi M."/>
            <person name="Askin M."/>
            <person name="Barry K."/>
            <person name="Battaglia E."/>
            <person name="Bayram O."/>
            <person name="Benocci T."/>
            <person name="Braus-Stromeyer S.A."/>
            <person name="Caldana C."/>
            <person name="Canovas D."/>
            <person name="Cerqueira G.C."/>
            <person name="Chen F."/>
            <person name="Chen W."/>
            <person name="Choi C."/>
            <person name="Clum A."/>
            <person name="Dos Santos R.A."/>
            <person name="Damasio A.R."/>
            <person name="Diallinas G."/>
            <person name="Emri T."/>
            <person name="Fekete E."/>
            <person name="Flipphi M."/>
            <person name="Freyberg S."/>
            <person name="Gallo A."/>
            <person name="Gournas C."/>
            <person name="Habgood R."/>
            <person name="Hainaut M."/>
            <person name="Harispe M.L."/>
            <person name="Henrissat B."/>
            <person name="Hilden K.S."/>
            <person name="Hope R."/>
            <person name="Hossain A."/>
            <person name="Karabika E."/>
            <person name="Karaffa L."/>
            <person name="Karanyi Z."/>
            <person name="Krasevec N."/>
            <person name="Kuo A."/>
            <person name="Kusch H."/>
            <person name="LaButti K."/>
            <person name="Lagendijk E.L."/>
            <person name="Lapidus A."/>
            <person name="Levasseur A."/>
            <person name="Lindquist E."/>
            <person name="Lipzen A."/>
            <person name="Logrieco A.F."/>
            <person name="MacCabe A."/>
            <person name="Maekelae M.R."/>
            <person name="Malavazi I."/>
            <person name="Melin P."/>
            <person name="Meyer V."/>
            <person name="Mielnichuk N."/>
            <person name="Miskei M."/>
            <person name="Molnar A.P."/>
            <person name="Mule G."/>
            <person name="Ngan C.Y."/>
            <person name="Orejas M."/>
            <person name="Orosz E."/>
            <person name="Ouedraogo J.P."/>
            <person name="Overkamp K.M."/>
            <person name="Park H.-S."/>
            <person name="Perrone G."/>
            <person name="Piumi F."/>
            <person name="Punt P.J."/>
            <person name="Ram A.F."/>
            <person name="Ramon A."/>
            <person name="Rauscher S."/>
            <person name="Record E."/>
            <person name="Riano-Pachon D.M."/>
            <person name="Robert V."/>
            <person name="Roehrig J."/>
            <person name="Ruller R."/>
            <person name="Salamov A."/>
            <person name="Salih N.S."/>
            <person name="Samson R.A."/>
            <person name="Sandor E."/>
            <person name="Sanguinetti M."/>
            <person name="Schuetze T."/>
            <person name="Sepcic K."/>
            <person name="Shelest E."/>
            <person name="Sherlock G."/>
            <person name="Sophianopoulou V."/>
            <person name="Squina F.M."/>
            <person name="Sun H."/>
            <person name="Susca A."/>
            <person name="Todd R.B."/>
            <person name="Tsang A."/>
            <person name="Unkles S.E."/>
            <person name="van de Wiele N."/>
            <person name="van Rossen-Uffink D."/>
            <person name="Oliveira J.V."/>
            <person name="Vesth T.C."/>
            <person name="Visser J."/>
            <person name="Yu J.-H."/>
            <person name="Zhou M."/>
            <person name="Andersen M.R."/>
            <person name="Archer D.B."/>
            <person name="Baker S.E."/>
            <person name="Benoit I."/>
            <person name="Brakhage A.A."/>
            <person name="Braus G.H."/>
            <person name="Fischer R."/>
            <person name="Frisvad J.C."/>
            <person name="Goldman G.H."/>
            <person name="Houbraken J."/>
            <person name="Oakley B."/>
            <person name="Pocsi I."/>
            <person name="Scazzocchio C."/>
            <person name="Seiboth B."/>
            <person name="vanKuyk P.A."/>
            <person name="Wortman J."/>
            <person name="Dyer P.S."/>
            <person name="Grigoriev I.V."/>
        </authorList>
    </citation>
    <scope>NUCLEOTIDE SEQUENCE [LARGE SCALE GENOMIC DNA]</scope>
    <source>
        <strain evidence="10">CBS 593.65</strain>
    </source>
</reference>
<keyword evidence="7" id="KW-0812">Transmembrane</keyword>
<evidence type="ECO:0000256" key="7">
    <source>
        <dbReference type="SAM" id="Phobius"/>
    </source>
</evidence>
<evidence type="ECO:0000256" key="3">
    <source>
        <dbReference type="ARBA" id="ARBA00023125"/>
    </source>
</evidence>
<dbReference type="PANTHER" id="PTHR37534:SF49">
    <property type="entry name" value="LYSINE BIOSYNTHESIS REGULATORY PROTEIN LYS14"/>
    <property type="match status" value="1"/>
</dbReference>
<evidence type="ECO:0000256" key="5">
    <source>
        <dbReference type="ARBA" id="ARBA00023242"/>
    </source>
</evidence>
<dbReference type="Pfam" id="PF00172">
    <property type="entry name" value="Zn_clus"/>
    <property type="match status" value="1"/>
</dbReference>
<dbReference type="AlphaFoldDB" id="A0A1L9TII0"/>
<keyword evidence="2" id="KW-0805">Transcription regulation</keyword>
<keyword evidence="7" id="KW-1133">Transmembrane helix</keyword>
<accession>A0A1L9TII0</accession>
<evidence type="ECO:0000256" key="1">
    <source>
        <dbReference type="ARBA" id="ARBA00004123"/>
    </source>
</evidence>
<feature type="region of interest" description="Disordered" evidence="6">
    <location>
        <begin position="68"/>
        <end position="108"/>
    </location>
</feature>
<organism evidence="9 10">
    <name type="scientific">Aspergillus sydowii CBS 593.65</name>
    <dbReference type="NCBI Taxonomy" id="1036612"/>
    <lineage>
        <taxon>Eukaryota</taxon>
        <taxon>Fungi</taxon>
        <taxon>Dikarya</taxon>
        <taxon>Ascomycota</taxon>
        <taxon>Pezizomycotina</taxon>
        <taxon>Eurotiomycetes</taxon>
        <taxon>Eurotiomycetidae</taxon>
        <taxon>Eurotiales</taxon>
        <taxon>Aspergillaceae</taxon>
        <taxon>Aspergillus</taxon>
        <taxon>Aspergillus subgen. Nidulantes</taxon>
    </lineage>
</organism>
<feature type="region of interest" description="Disordered" evidence="6">
    <location>
        <begin position="1"/>
        <end position="22"/>
    </location>
</feature>
<feature type="compositionally biased region" description="Basic residues" evidence="6">
    <location>
        <begin position="68"/>
        <end position="77"/>
    </location>
</feature>
<evidence type="ECO:0000256" key="4">
    <source>
        <dbReference type="ARBA" id="ARBA00023163"/>
    </source>
</evidence>
<dbReference type="GO" id="GO:0000981">
    <property type="term" value="F:DNA-binding transcription factor activity, RNA polymerase II-specific"/>
    <property type="evidence" value="ECO:0007669"/>
    <property type="project" value="InterPro"/>
</dbReference>
<dbReference type="InterPro" id="IPR021858">
    <property type="entry name" value="Fun_TF"/>
</dbReference>
<feature type="domain" description="Zn(2)-C6 fungal-type" evidence="8">
    <location>
        <begin position="23"/>
        <end position="61"/>
    </location>
</feature>
<dbReference type="InterPro" id="IPR036864">
    <property type="entry name" value="Zn2-C6_fun-type_DNA-bd_sf"/>
</dbReference>
<evidence type="ECO:0000313" key="9">
    <source>
        <dbReference type="EMBL" id="OJJ59219.1"/>
    </source>
</evidence>
<dbReference type="Proteomes" id="UP000184356">
    <property type="component" value="Unassembled WGS sequence"/>
</dbReference>
<dbReference type="GO" id="GO:0005634">
    <property type="term" value="C:nucleus"/>
    <property type="evidence" value="ECO:0007669"/>
    <property type="project" value="UniProtKB-SubCell"/>
</dbReference>
<dbReference type="PROSITE" id="PS50048">
    <property type="entry name" value="ZN2_CY6_FUNGAL_2"/>
    <property type="match status" value="1"/>
</dbReference>
<keyword evidence="3" id="KW-0238">DNA-binding</keyword>
<dbReference type="EMBL" id="KV878586">
    <property type="protein sequence ID" value="OJJ59219.1"/>
    <property type="molecule type" value="Genomic_DNA"/>
</dbReference>
<dbReference type="GO" id="GO:0000976">
    <property type="term" value="F:transcription cis-regulatory region binding"/>
    <property type="evidence" value="ECO:0007669"/>
    <property type="project" value="TreeGrafter"/>
</dbReference>
<evidence type="ECO:0000256" key="2">
    <source>
        <dbReference type="ARBA" id="ARBA00023015"/>
    </source>
</evidence>
<evidence type="ECO:0000313" key="10">
    <source>
        <dbReference type="Proteomes" id="UP000184356"/>
    </source>
</evidence>
<gene>
    <name evidence="9" type="ORF">ASPSYDRAFT_203285</name>
</gene>
<dbReference type="CDD" id="cd00067">
    <property type="entry name" value="GAL4"/>
    <property type="match status" value="1"/>
</dbReference>
<dbReference type="GO" id="GO:0008270">
    <property type="term" value="F:zinc ion binding"/>
    <property type="evidence" value="ECO:0007669"/>
    <property type="project" value="InterPro"/>
</dbReference>
<feature type="transmembrane region" description="Helical" evidence="7">
    <location>
        <begin position="478"/>
        <end position="496"/>
    </location>
</feature>
<evidence type="ECO:0000259" key="8">
    <source>
        <dbReference type="PROSITE" id="PS50048"/>
    </source>
</evidence>
<dbReference type="PANTHER" id="PTHR37534">
    <property type="entry name" value="TRANSCRIPTIONAL ACTIVATOR PROTEIN UGA3"/>
    <property type="match status" value="1"/>
</dbReference>
<comment type="subcellular location">
    <subcellularLocation>
        <location evidence="1">Nucleus</location>
    </subcellularLocation>
</comment>
<dbReference type="InterPro" id="IPR001138">
    <property type="entry name" value="Zn2Cys6_DnaBD"/>
</dbReference>
<protein>
    <recommendedName>
        <fullName evidence="8">Zn(2)-C6 fungal-type domain-containing protein</fullName>
    </recommendedName>
</protein>
<dbReference type="GO" id="GO:0045944">
    <property type="term" value="P:positive regulation of transcription by RNA polymerase II"/>
    <property type="evidence" value="ECO:0007669"/>
    <property type="project" value="TreeGrafter"/>
</dbReference>
<proteinExistence type="predicted"/>
<dbReference type="Gene3D" id="4.10.240.10">
    <property type="entry name" value="Zn(2)-C6 fungal-type DNA-binding domain"/>
    <property type="match status" value="1"/>
</dbReference>
<keyword evidence="10" id="KW-1185">Reference proteome</keyword>
<dbReference type="RefSeq" id="XP_040703025.1">
    <property type="nucleotide sequence ID" value="XM_040843830.1"/>
</dbReference>
<dbReference type="Pfam" id="PF11951">
    <property type="entry name" value="Fungal_trans_2"/>
    <property type="match status" value="1"/>
</dbReference>
<dbReference type="VEuPathDB" id="FungiDB:ASPSYDRAFT_203285"/>
<evidence type="ECO:0000256" key="6">
    <source>
        <dbReference type="SAM" id="MobiDB-lite"/>
    </source>
</evidence>
<keyword evidence="5" id="KW-0539">Nucleus</keyword>